<accession>A0ABW9KM96</accession>
<dbReference type="EMBL" id="JBJYXY010000001">
    <property type="protein sequence ID" value="MFN2976906.1"/>
    <property type="molecule type" value="Genomic_DNA"/>
</dbReference>
<dbReference type="Pfam" id="PF05960">
    <property type="entry name" value="DUF885"/>
    <property type="match status" value="1"/>
</dbReference>
<protein>
    <submittedName>
        <fullName evidence="1">DUF885 domain-containing protein</fullName>
    </submittedName>
</protein>
<evidence type="ECO:0000313" key="1">
    <source>
        <dbReference type="EMBL" id="MFN2976906.1"/>
    </source>
</evidence>
<organism evidence="1 2">
    <name type="scientific">Terriglobus aquaticus</name>
    <dbReference type="NCBI Taxonomy" id="940139"/>
    <lineage>
        <taxon>Bacteria</taxon>
        <taxon>Pseudomonadati</taxon>
        <taxon>Acidobacteriota</taxon>
        <taxon>Terriglobia</taxon>
        <taxon>Terriglobales</taxon>
        <taxon>Acidobacteriaceae</taxon>
        <taxon>Terriglobus</taxon>
    </lineage>
</organism>
<dbReference type="Proteomes" id="UP001634747">
    <property type="component" value="Unassembled WGS sequence"/>
</dbReference>
<reference evidence="1 2" key="1">
    <citation type="submission" date="2024-12" db="EMBL/GenBank/DDBJ databases">
        <authorList>
            <person name="Lee Y."/>
        </authorList>
    </citation>
    <scope>NUCLEOTIDE SEQUENCE [LARGE SCALE GENOMIC DNA]</scope>
    <source>
        <strain evidence="1 2">03SUJ4</strain>
    </source>
</reference>
<evidence type="ECO:0000313" key="2">
    <source>
        <dbReference type="Proteomes" id="UP001634747"/>
    </source>
</evidence>
<comment type="caution">
    <text evidence="1">The sequence shown here is derived from an EMBL/GenBank/DDBJ whole genome shotgun (WGS) entry which is preliminary data.</text>
</comment>
<dbReference type="InterPro" id="IPR010281">
    <property type="entry name" value="DUF885"/>
</dbReference>
<gene>
    <name evidence="1" type="ORF">ACK2TP_14135</name>
</gene>
<dbReference type="RefSeq" id="WP_263414914.1">
    <property type="nucleotide sequence ID" value="NZ_BAABBH010000001.1"/>
</dbReference>
<keyword evidence="2" id="KW-1185">Reference proteome</keyword>
<proteinExistence type="predicted"/>
<sequence length="572" mass="64593">MAAFAQTTPVADRVAAQNKLFDEYYETGLRESPERATAVGDYRFNDKLDDVSLAAITRRHETAHGYLVRLRMIDPAGMPEQDLLSHQLLERALQNGDESFQLKDYEMPVNQQNGIHTELADLPLSMPFDSVKHYEDYIARLHAIPVALQQTTEVLRAGERDNLMPVQFLIAKLPGQCDGIIAQNPFAIPLRKFPASFSEADKQRLTTAINTAVQQDVFPAYRTFATFLRTEYLPKGRTTLSVESLPDGKHRYEVAVRRMTTTKYTPEQIHEIGLREVARITALQTTIAKQQGYPDLASFRAALAKDPRWIPTSQEQIVDDFRKYIAQMQPKLPQLFNLLPKSPVTVEPIPEFQAAAATHYQTGTPDGKRPGRVSVAVSDYAHRTLVLDEAVAYHEGIPGHHMQLSVQQQLTGLPKFRQHGGGGSTAFVEGWALYAEELGKEVGFYQNPVSDYGRLNSELFRAVRLVVDTGIHHYGWSRDQVIRYMTDNDVNGPLAQTETDRYIAWPGQALAYKMGQLKIRELREEARTQLGDRFDIRSFHDEVLNGGAMPLDLLQERVEHWIGSQRPVLASK</sequence>
<dbReference type="PANTHER" id="PTHR33361:SF16">
    <property type="entry name" value="DUF885 DOMAIN-CONTAINING PROTEIN"/>
    <property type="match status" value="1"/>
</dbReference>
<dbReference type="PANTHER" id="PTHR33361">
    <property type="entry name" value="GLR0591 PROTEIN"/>
    <property type="match status" value="1"/>
</dbReference>
<name>A0ABW9KM96_9BACT</name>